<protein>
    <submittedName>
        <fullName evidence="1">Uncharacterized protein</fullName>
    </submittedName>
</protein>
<dbReference type="InterPro" id="IPR027417">
    <property type="entry name" value="P-loop_NTPase"/>
</dbReference>
<evidence type="ECO:0000313" key="2">
    <source>
        <dbReference type="Proteomes" id="UP000003303"/>
    </source>
</evidence>
<evidence type="ECO:0000313" key="1">
    <source>
        <dbReference type="EMBL" id="EEK15860.1"/>
    </source>
</evidence>
<dbReference type="PANTHER" id="PTHR30050">
    <property type="entry name" value="CHROMOSOMAL REPLICATION INITIATOR PROTEIN DNAA"/>
    <property type="match status" value="1"/>
</dbReference>
<dbReference type="Proteomes" id="UP000003303">
    <property type="component" value="Unassembled WGS sequence"/>
</dbReference>
<accession>C2MEK8</accession>
<dbReference type="SUPFAM" id="SSF52540">
    <property type="entry name" value="P-loop containing nucleoside triphosphate hydrolases"/>
    <property type="match status" value="1"/>
</dbReference>
<dbReference type="EMBL" id="ACLR01000246">
    <property type="protein sequence ID" value="EEK15860.1"/>
    <property type="molecule type" value="Genomic_DNA"/>
</dbReference>
<dbReference type="PANTHER" id="PTHR30050:SF4">
    <property type="entry name" value="ATP-BINDING PROTEIN RV3427C IN INSERTION SEQUENCE-RELATED"/>
    <property type="match status" value="1"/>
</dbReference>
<name>C2MEK8_9PORP</name>
<keyword evidence="2" id="KW-1185">Reference proteome</keyword>
<reference evidence="1 2" key="1">
    <citation type="submission" date="2009-04" db="EMBL/GenBank/DDBJ databases">
        <authorList>
            <person name="Sebastian Y."/>
            <person name="Madupu R."/>
            <person name="Durkin A.S."/>
            <person name="Torralba M."/>
            <person name="Methe B."/>
            <person name="Sutton G.G."/>
            <person name="Strausberg R.L."/>
            <person name="Nelson K.E."/>
        </authorList>
    </citation>
    <scope>NUCLEOTIDE SEQUENCE [LARGE SCALE GENOMIC DNA]</scope>
    <source>
        <strain evidence="1 2">60-3</strain>
    </source>
</reference>
<proteinExistence type="predicted"/>
<dbReference type="eggNOG" id="ENOG50345ZV">
    <property type="taxonomic scope" value="Bacteria"/>
</dbReference>
<organism evidence="1 2">
    <name type="scientific">Porphyromonas uenonis 60-3</name>
    <dbReference type="NCBI Taxonomy" id="596327"/>
    <lineage>
        <taxon>Bacteria</taxon>
        <taxon>Pseudomonadati</taxon>
        <taxon>Bacteroidota</taxon>
        <taxon>Bacteroidia</taxon>
        <taxon>Bacteroidales</taxon>
        <taxon>Porphyromonadaceae</taxon>
        <taxon>Porphyromonas</taxon>
    </lineage>
</organism>
<gene>
    <name evidence="1" type="ORF">PORUE0001_1945</name>
</gene>
<comment type="caution">
    <text evidence="1">The sequence shown here is derived from an EMBL/GenBank/DDBJ whole genome shotgun (WGS) entry which is preliminary data.</text>
</comment>
<dbReference type="Gene3D" id="3.40.50.300">
    <property type="entry name" value="P-loop containing nucleotide triphosphate hydrolases"/>
    <property type="match status" value="1"/>
</dbReference>
<dbReference type="AlphaFoldDB" id="C2MEK8"/>
<dbReference type="GO" id="GO:0006260">
    <property type="term" value="P:DNA replication"/>
    <property type="evidence" value="ECO:0007669"/>
    <property type="project" value="TreeGrafter"/>
</dbReference>
<dbReference type="STRING" id="596327.PORUE0001_1945"/>
<sequence length="166" mass="19182">MLVERRLREFTMDSTLRQILAHIAYYLTNPRCKFGLLLCGTVGNGKTTMLHAIRELIFFTNNNGLWDVPYRLVSAPMYDAREIASISKDFQAFRKLKSLPLLFLDDLGKEPTERVEYGNITTPVVELLEYRYENMLSTFVSTNLTPSELGRKYQARIATDSMRCLK</sequence>